<reference evidence="2" key="1">
    <citation type="submission" date="2023-04" db="EMBL/GenBank/DDBJ databases">
        <authorList>
            <consortium name="ELIXIR-Norway"/>
        </authorList>
    </citation>
    <scope>NUCLEOTIDE SEQUENCE [LARGE SCALE GENOMIC DNA]</scope>
</reference>
<accession>A0ABN8ZPP3</accession>
<evidence type="ECO:0000313" key="2">
    <source>
        <dbReference type="EMBL" id="CAI9174951.1"/>
    </source>
</evidence>
<dbReference type="EMBL" id="OX459940">
    <property type="protein sequence ID" value="CAI9174951.1"/>
    <property type="molecule type" value="Genomic_DNA"/>
</dbReference>
<evidence type="ECO:0000313" key="3">
    <source>
        <dbReference type="Proteomes" id="UP001176941"/>
    </source>
</evidence>
<sequence>MARAISLLLPPQGLLPCSVAPSLRAGGWRAQGQPEEAGETCPSLPGRGGGLLSSGPLAPQNGLPGDTQGTNVPNKLRRKAKPRRLSGKESACHAGDQVRSLGQEDPLEEGVSTHSGILAWRIPWTEETGGL</sequence>
<organism evidence="2 3">
    <name type="scientific">Rangifer tarandus platyrhynchus</name>
    <name type="common">Svalbard reindeer</name>
    <dbReference type="NCBI Taxonomy" id="3082113"/>
    <lineage>
        <taxon>Eukaryota</taxon>
        <taxon>Metazoa</taxon>
        <taxon>Chordata</taxon>
        <taxon>Craniata</taxon>
        <taxon>Vertebrata</taxon>
        <taxon>Euteleostomi</taxon>
        <taxon>Mammalia</taxon>
        <taxon>Eutheria</taxon>
        <taxon>Laurasiatheria</taxon>
        <taxon>Artiodactyla</taxon>
        <taxon>Ruminantia</taxon>
        <taxon>Pecora</taxon>
        <taxon>Cervidae</taxon>
        <taxon>Odocoileinae</taxon>
        <taxon>Rangifer</taxon>
    </lineage>
</organism>
<name>A0ABN8ZPP3_RANTA</name>
<protein>
    <submittedName>
        <fullName evidence="2">Uncharacterized protein</fullName>
    </submittedName>
</protein>
<evidence type="ECO:0000256" key="1">
    <source>
        <dbReference type="SAM" id="MobiDB-lite"/>
    </source>
</evidence>
<feature type="compositionally biased region" description="Basic residues" evidence="1">
    <location>
        <begin position="75"/>
        <end position="85"/>
    </location>
</feature>
<keyword evidence="3" id="KW-1185">Reference proteome</keyword>
<proteinExistence type="predicted"/>
<feature type="region of interest" description="Disordered" evidence="1">
    <location>
        <begin position="25"/>
        <end position="112"/>
    </location>
</feature>
<gene>
    <name evidence="2" type="ORF">MRATA1EN1_LOCUS23913</name>
</gene>
<dbReference type="Proteomes" id="UP001176941">
    <property type="component" value="Chromosome 4"/>
</dbReference>